<protein>
    <submittedName>
        <fullName evidence="1">Uncharacterized protein</fullName>
    </submittedName>
</protein>
<name>A0A840HXM1_9SPHN</name>
<keyword evidence="2" id="KW-1185">Reference proteome</keyword>
<accession>A0A840HXM1</accession>
<organism evidence="1 2">
    <name type="scientific">Rhizorhapis suberifaciens</name>
    <name type="common">corky root of lettuce</name>
    <dbReference type="NCBI Taxonomy" id="13656"/>
    <lineage>
        <taxon>Bacteria</taxon>
        <taxon>Pseudomonadati</taxon>
        <taxon>Pseudomonadota</taxon>
        <taxon>Alphaproteobacteria</taxon>
        <taxon>Sphingomonadales</taxon>
        <taxon>Sphingomonadaceae</taxon>
        <taxon>Rhizorhapis</taxon>
    </lineage>
</organism>
<evidence type="ECO:0000313" key="1">
    <source>
        <dbReference type="EMBL" id="MBB4642743.1"/>
    </source>
</evidence>
<dbReference type="EMBL" id="JACHOV010000014">
    <property type="protein sequence ID" value="MBB4642743.1"/>
    <property type="molecule type" value="Genomic_DNA"/>
</dbReference>
<evidence type="ECO:0000313" key="2">
    <source>
        <dbReference type="Proteomes" id="UP000575068"/>
    </source>
</evidence>
<gene>
    <name evidence="1" type="ORF">HNQ99_003079</name>
</gene>
<dbReference type="Proteomes" id="UP000575068">
    <property type="component" value="Unassembled WGS sequence"/>
</dbReference>
<sequence length="72" mass="7995">MQEDMDAGDLSASMSLCSLHIQLANCLTPLTKIHTSLKFEAVNRHFYVRVRGLFRPPGARARPSAPLRGSAW</sequence>
<proteinExistence type="predicted"/>
<dbReference type="AlphaFoldDB" id="A0A840HXM1"/>
<comment type="caution">
    <text evidence="1">The sequence shown here is derived from an EMBL/GenBank/DDBJ whole genome shotgun (WGS) entry which is preliminary data.</text>
</comment>
<reference evidence="1 2" key="1">
    <citation type="submission" date="2020-08" db="EMBL/GenBank/DDBJ databases">
        <title>Genomic Encyclopedia of Type Strains, Phase IV (KMG-IV): sequencing the most valuable type-strain genomes for metagenomic binning, comparative biology and taxonomic classification.</title>
        <authorList>
            <person name="Goeker M."/>
        </authorList>
    </citation>
    <scope>NUCLEOTIDE SEQUENCE [LARGE SCALE GENOMIC DNA]</scope>
    <source>
        <strain evidence="1 2">DSM 7465</strain>
    </source>
</reference>